<gene>
    <name evidence="1" type="ORF">CLUMA_CG007784</name>
</gene>
<name>A0A1J1I1V3_9DIPT</name>
<reference evidence="1 2" key="1">
    <citation type="submission" date="2015-04" db="EMBL/GenBank/DDBJ databases">
        <authorList>
            <person name="Syromyatnikov M.Y."/>
            <person name="Popov V.N."/>
        </authorList>
    </citation>
    <scope>NUCLEOTIDE SEQUENCE [LARGE SCALE GENOMIC DNA]</scope>
</reference>
<protein>
    <submittedName>
        <fullName evidence="1">CLUMA_CG007784, isoform A</fullName>
    </submittedName>
</protein>
<dbReference type="EMBL" id="CVRI01000038">
    <property type="protein sequence ID" value="CRK94269.1"/>
    <property type="molecule type" value="Genomic_DNA"/>
</dbReference>
<keyword evidence="2" id="KW-1185">Reference proteome</keyword>
<evidence type="ECO:0000313" key="1">
    <source>
        <dbReference type="EMBL" id="CRK94269.1"/>
    </source>
</evidence>
<evidence type="ECO:0000313" key="2">
    <source>
        <dbReference type="Proteomes" id="UP000183832"/>
    </source>
</evidence>
<dbReference type="Proteomes" id="UP000183832">
    <property type="component" value="Unassembled WGS sequence"/>
</dbReference>
<sequence>MQLNITDANLSLSFRHETFLCSDLELMNEREAEELNRDLRRERTSLTKCVNDAAELLLKLLVQQLHILSYEVFSSLKFHYAAALFKTPEYRLKPQLPQQRQQ</sequence>
<accession>A0A1J1I1V3</accession>
<organism evidence="1 2">
    <name type="scientific">Clunio marinus</name>
    <dbReference type="NCBI Taxonomy" id="568069"/>
    <lineage>
        <taxon>Eukaryota</taxon>
        <taxon>Metazoa</taxon>
        <taxon>Ecdysozoa</taxon>
        <taxon>Arthropoda</taxon>
        <taxon>Hexapoda</taxon>
        <taxon>Insecta</taxon>
        <taxon>Pterygota</taxon>
        <taxon>Neoptera</taxon>
        <taxon>Endopterygota</taxon>
        <taxon>Diptera</taxon>
        <taxon>Nematocera</taxon>
        <taxon>Chironomoidea</taxon>
        <taxon>Chironomidae</taxon>
        <taxon>Clunio</taxon>
    </lineage>
</organism>
<dbReference type="AlphaFoldDB" id="A0A1J1I1V3"/>
<proteinExistence type="predicted"/>